<feature type="compositionally biased region" description="Low complexity" evidence="1">
    <location>
        <begin position="121"/>
        <end position="134"/>
    </location>
</feature>
<name>A0ABP0N6R0_9DINO</name>
<keyword evidence="4" id="KW-1185">Reference proteome</keyword>
<reference evidence="3 4" key="1">
    <citation type="submission" date="2024-02" db="EMBL/GenBank/DDBJ databases">
        <authorList>
            <person name="Chen Y."/>
            <person name="Shah S."/>
            <person name="Dougan E. K."/>
            <person name="Thang M."/>
            <person name="Chan C."/>
        </authorList>
    </citation>
    <scope>NUCLEOTIDE SEQUENCE [LARGE SCALE GENOMIC DNA]</scope>
</reference>
<organism evidence="3 4">
    <name type="scientific">Durusdinium trenchii</name>
    <dbReference type="NCBI Taxonomy" id="1381693"/>
    <lineage>
        <taxon>Eukaryota</taxon>
        <taxon>Sar</taxon>
        <taxon>Alveolata</taxon>
        <taxon>Dinophyceae</taxon>
        <taxon>Suessiales</taxon>
        <taxon>Symbiodiniaceae</taxon>
        <taxon>Durusdinium</taxon>
    </lineage>
</organism>
<keyword evidence="2" id="KW-0472">Membrane</keyword>
<keyword evidence="2" id="KW-1133">Transmembrane helix</keyword>
<comment type="caution">
    <text evidence="3">The sequence shown here is derived from an EMBL/GenBank/DDBJ whole genome shotgun (WGS) entry which is preliminary data.</text>
</comment>
<evidence type="ECO:0000256" key="2">
    <source>
        <dbReference type="SAM" id="Phobius"/>
    </source>
</evidence>
<feature type="compositionally biased region" description="Gly residues" evidence="1">
    <location>
        <begin position="142"/>
        <end position="158"/>
    </location>
</feature>
<feature type="region of interest" description="Disordered" evidence="1">
    <location>
        <begin position="91"/>
        <end position="195"/>
    </location>
</feature>
<gene>
    <name evidence="3" type="ORF">CCMP2556_LOCUS29209</name>
</gene>
<evidence type="ECO:0000313" key="4">
    <source>
        <dbReference type="Proteomes" id="UP001642484"/>
    </source>
</evidence>
<feature type="compositionally biased region" description="Basic residues" evidence="1">
    <location>
        <begin position="108"/>
        <end position="120"/>
    </location>
</feature>
<keyword evidence="2" id="KW-0812">Transmembrane</keyword>
<dbReference type="EMBL" id="CAXAMN010021407">
    <property type="protein sequence ID" value="CAK9059286.1"/>
    <property type="molecule type" value="Genomic_DNA"/>
</dbReference>
<evidence type="ECO:0000313" key="3">
    <source>
        <dbReference type="EMBL" id="CAK9059286.1"/>
    </source>
</evidence>
<dbReference type="Proteomes" id="UP001642484">
    <property type="component" value="Unassembled WGS sequence"/>
</dbReference>
<accession>A0ABP0N6R0</accession>
<proteinExistence type="predicted"/>
<feature type="transmembrane region" description="Helical" evidence="2">
    <location>
        <begin position="12"/>
        <end position="39"/>
    </location>
</feature>
<protein>
    <submittedName>
        <fullName evidence="3">Uncharacterized protein</fullName>
    </submittedName>
</protein>
<evidence type="ECO:0000256" key="1">
    <source>
        <dbReference type="SAM" id="MobiDB-lite"/>
    </source>
</evidence>
<sequence length="195" mass="20551">MVVRSVLRCLEIGIFLLIQYTALLVATHVGGRFIFYTLYIGLVQEKTPLLPCAITLDTSLEKQAIILSSTILGGLGEQDLVKAHNKVLNAARGEKRPSETAEGEGSGKKPKAKAKAKGRAAKPAVPPAESSAASTTLVGKGEPLGVGESGEGGEGGEMPGEPERKKTRATTDPQVLQQVWAEKDCSVPKPTALKH</sequence>